<comment type="caution">
    <text evidence="3">The sequence shown here is derived from an EMBL/GenBank/DDBJ whole genome shotgun (WGS) entry which is preliminary data.</text>
</comment>
<dbReference type="AlphaFoldDB" id="A0A8H7LQI2"/>
<dbReference type="InterPro" id="IPR015075">
    <property type="entry name" value="AtaL"/>
</dbReference>
<feature type="region of interest" description="Disordered" evidence="2">
    <location>
        <begin position="60"/>
        <end position="123"/>
    </location>
</feature>
<dbReference type="Pfam" id="PF08982">
    <property type="entry name" value="AtaL"/>
    <property type="match status" value="1"/>
</dbReference>
<feature type="compositionally biased region" description="Basic and acidic residues" evidence="2">
    <location>
        <begin position="96"/>
        <end position="108"/>
    </location>
</feature>
<dbReference type="Proteomes" id="UP000602905">
    <property type="component" value="Unassembled WGS sequence"/>
</dbReference>
<feature type="region of interest" description="Disordered" evidence="2">
    <location>
        <begin position="1"/>
        <end position="45"/>
    </location>
</feature>
<dbReference type="OrthoDB" id="3222645at2759"/>
<evidence type="ECO:0000313" key="4">
    <source>
        <dbReference type="Proteomes" id="UP000602905"/>
    </source>
</evidence>
<evidence type="ECO:0000313" key="3">
    <source>
        <dbReference type="EMBL" id="KAF8689647.1"/>
    </source>
</evidence>
<dbReference type="Gene3D" id="3.30.530.20">
    <property type="match status" value="1"/>
</dbReference>
<gene>
    <name evidence="3" type="ORF">RHS03_09071</name>
</gene>
<keyword evidence="1" id="KW-0175">Coiled coil</keyword>
<evidence type="ECO:0000256" key="1">
    <source>
        <dbReference type="SAM" id="Coils"/>
    </source>
</evidence>
<name>A0A8H7LQI2_9AGAM</name>
<proteinExistence type="predicted"/>
<reference evidence="3" key="1">
    <citation type="submission" date="2020-09" db="EMBL/GenBank/DDBJ databases">
        <title>Comparative genome analyses of four rice-infecting Rhizoctonia solani isolates reveal extensive enrichment of homogalacturonan modification genes.</title>
        <authorList>
            <person name="Lee D.-Y."/>
            <person name="Jeon J."/>
            <person name="Kim K.-T."/>
            <person name="Cheong K."/>
            <person name="Song H."/>
            <person name="Choi G."/>
            <person name="Ko J."/>
            <person name="Opiyo S.O."/>
            <person name="Zuo S."/>
            <person name="Madhav S."/>
            <person name="Lee Y.-H."/>
            <person name="Wang G.-L."/>
        </authorList>
    </citation>
    <scope>NUCLEOTIDE SEQUENCE</scope>
    <source>
        <strain evidence="3">AG1-IA WGL</strain>
    </source>
</reference>
<organism evidence="3 4">
    <name type="scientific">Rhizoctonia solani</name>
    <dbReference type="NCBI Taxonomy" id="456999"/>
    <lineage>
        <taxon>Eukaryota</taxon>
        <taxon>Fungi</taxon>
        <taxon>Dikarya</taxon>
        <taxon>Basidiomycota</taxon>
        <taxon>Agaricomycotina</taxon>
        <taxon>Agaricomycetes</taxon>
        <taxon>Cantharellales</taxon>
        <taxon>Ceratobasidiaceae</taxon>
        <taxon>Rhizoctonia</taxon>
    </lineage>
</organism>
<sequence length="753" mass="84724">MPPPDGTYHRDKHSKEDGDPVIYRPDIQSTTHEPAVPHDTSNVGALKHNQVRATEMPSNYALHEVQGPAVPPKDPRSPMQPVSAKNPFNKMKKSFKARERERDRHSSKDTPCAPNDSERIRDQDRQIKVLEDTVNECNMHIRDLEKAVQHYQSRLQEEEVLKQELSSIRQNLLLDDEDEPWVIVKNFEEINKKVDSISLKLRNALCGADARQELTTSDLVEGLTAHNESTVPTKAIHPIGADEFIELGCRAMLNRFLLETALNRRMMNPDWDVTRNELCYAILKSVQAKGMKFTQYNTSIGVEINLELEAQVNAGRWRISTFKTIPAEAHTRWETETKRFCDGSLFPFCKIAYRTEACSAAMRLVAPDIIALLNQAYSWSYRTRSTILMLDFRVVYYSPGSQFNISSAELDGSEAKLGIPEVVFLTSKLGLLSYKTTGDGNRHQNMIINDQEGFGDSVRNWDVSWGTEMRVELAGGGTEDDHDQWFELLIYQLRNIAKAVDVSEKKKNVYEFEKKNDDQVGPDIEPLFVYRASKRCIGKMVEMSGVHHAYALISDGITHDNSLNFNPIFALGPGRNIKTDMTVDGFGLKATTSVTNSMENLVAAENYAYTTPFPKGSKITWAQAFEALRYKAAAPMSFVPAIAAAEVLEQNAEYIKRKTTMKTGVQMLEDIHLYAPSLVTFKADNGQLVTNLISENAQGELLMTFTFHIPFPDTKSGSEAAEAKLKEMKELAKGAVLQSMKTTLAMSQEGKFN</sequence>
<protein>
    <submittedName>
        <fullName evidence="3">Uncharacterized protein</fullName>
    </submittedName>
</protein>
<feature type="compositionally biased region" description="Basic and acidic residues" evidence="2">
    <location>
        <begin position="7"/>
        <end position="18"/>
    </location>
</feature>
<dbReference type="InterPro" id="IPR023393">
    <property type="entry name" value="START-like_dom_sf"/>
</dbReference>
<dbReference type="SUPFAM" id="SSF55961">
    <property type="entry name" value="Bet v1-like"/>
    <property type="match status" value="1"/>
</dbReference>
<evidence type="ECO:0000256" key="2">
    <source>
        <dbReference type="SAM" id="MobiDB-lite"/>
    </source>
</evidence>
<accession>A0A8H7LQI2</accession>
<feature type="non-terminal residue" evidence="3">
    <location>
        <position position="753"/>
    </location>
</feature>
<dbReference type="EMBL" id="JACYCD010000661">
    <property type="protein sequence ID" value="KAF8689647.1"/>
    <property type="molecule type" value="Genomic_DNA"/>
</dbReference>
<feature type="coiled-coil region" evidence="1">
    <location>
        <begin position="127"/>
        <end position="161"/>
    </location>
</feature>